<reference evidence="2" key="1">
    <citation type="submission" date="2022-11" db="UniProtKB">
        <authorList>
            <consortium name="WormBaseParasite"/>
        </authorList>
    </citation>
    <scope>IDENTIFICATION</scope>
</reference>
<proteinExistence type="predicted"/>
<dbReference type="Proteomes" id="UP000887576">
    <property type="component" value="Unplaced"/>
</dbReference>
<evidence type="ECO:0000313" key="2">
    <source>
        <dbReference type="WBParaSite" id="JU765_v2.g7129.t1"/>
    </source>
</evidence>
<accession>A0AC34RI45</accession>
<evidence type="ECO:0000313" key="1">
    <source>
        <dbReference type="Proteomes" id="UP000887576"/>
    </source>
</evidence>
<protein>
    <submittedName>
        <fullName evidence="2">DNA-directed DNA polymerase</fullName>
    </submittedName>
</protein>
<name>A0AC34RI45_9BILA</name>
<sequence>MLRVNYACAIVMCTICIEKNIYRDQVNCSVCGQQRIFKFDESDGESVIKKFVKWLLEKQNTKFVTKAFAAYGGRFDHIFVLKELFLYEAKLEIIKKGNKLYLVHFKAQKNYCETFFLDSYNFMPLPLSSLKSAFGLKNVLDKPFFPYAYNIPENYNKILDHLPPKEDYFYHQMTKEKKDLFDQFYDQNYCTTFNLLKELESYCEADVILLAESIVAMRQTFISLTDVDPFESSVTISGSCMKVFASKFLKPNQIAIVPETGYKAVNNASVISLKYFTFREKITGEKFQTAMSPEGEKKIGNFRVDAYESSKNLVVDFNGCAWHGHDECIKNRDKILPTGKSAEKEFEKYLERKMFIENQGFNYETVWECHVKKQLKENEQMSQFFDETIIPGYISPREFLLGGRVSPMMLHCIPEKDEEIRFFDIKSLYPSVNFQAEYPIGIPEIITVPIAEQNVNWTKPQNFIKGILQVFVVPPKNLLVPVLPYRFKKQLFFPLCKTCCHLYSEIETQRPLVCYHDENQRGFMTVVSHLELNTALSEGYVVIKFFGAYIYKEWSTELFSDYVRTFLTQKTMADGWPSELKTDEDKKYFIDEYKKRFGILIDPEKMSKNNAIRSVAKQNLNCLWGKFGQSNTHDDCTVTDDHFKIDELMNDESLKIKSVDFLHQDKLLITHARKDRWVNEGKYSNCIISGWTTSVARLRLYGYLKTVSKTPGAKVLYFDTDSVAFLCKKNNCPIRSGLFLGEMVEEYQNCVIKEFISGGAKQYALKMLQENGEKYVIKIRGITFNQTSAQLLHFEKFKQMVLHPNENECVEIPVSQICPHRTGYVKSVETTKKYKTFFKKGFVDENFNVIPYGFL</sequence>
<organism evidence="1 2">
    <name type="scientific">Panagrolaimus sp. JU765</name>
    <dbReference type="NCBI Taxonomy" id="591449"/>
    <lineage>
        <taxon>Eukaryota</taxon>
        <taxon>Metazoa</taxon>
        <taxon>Ecdysozoa</taxon>
        <taxon>Nematoda</taxon>
        <taxon>Chromadorea</taxon>
        <taxon>Rhabditida</taxon>
        <taxon>Tylenchina</taxon>
        <taxon>Panagrolaimomorpha</taxon>
        <taxon>Panagrolaimoidea</taxon>
        <taxon>Panagrolaimidae</taxon>
        <taxon>Panagrolaimus</taxon>
    </lineage>
</organism>
<dbReference type="WBParaSite" id="JU765_v2.g7129.t1">
    <property type="protein sequence ID" value="JU765_v2.g7129.t1"/>
    <property type="gene ID" value="JU765_v2.g7129"/>
</dbReference>